<name>A0AC35TJA2_9BILA</name>
<reference evidence="2" key="1">
    <citation type="submission" date="2016-11" db="UniProtKB">
        <authorList>
            <consortium name="WormBaseParasite"/>
        </authorList>
    </citation>
    <scope>IDENTIFICATION</scope>
    <source>
        <strain evidence="2">KR3021</strain>
    </source>
</reference>
<dbReference type="WBParaSite" id="RSKR_0000121332.1">
    <property type="protein sequence ID" value="RSKR_0000121332.1"/>
    <property type="gene ID" value="RSKR_0000121332"/>
</dbReference>
<organism evidence="1 2">
    <name type="scientific">Rhabditophanes sp. KR3021</name>
    <dbReference type="NCBI Taxonomy" id="114890"/>
    <lineage>
        <taxon>Eukaryota</taxon>
        <taxon>Metazoa</taxon>
        <taxon>Ecdysozoa</taxon>
        <taxon>Nematoda</taxon>
        <taxon>Chromadorea</taxon>
        <taxon>Rhabditida</taxon>
        <taxon>Tylenchina</taxon>
        <taxon>Panagrolaimomorpha</taxon>
        <taxon>Strongyloidoidea</taxon>
        <taxon>Alloionematidae</taxon>
        <taxon>Rhabditophanes</taxon>
    </lineage>
</organism>
<evidence type="ECO:0000313" key="1">
    <source>
        <dbReference type="Proteomes" id="UP000095286"/>
    </source>
</evidence>
<evidence type="ECO:0000313" key="2">
    <source>
        <dbReference type="WBParaSite" id="RSKR_0000121332.1"/>
    </source>
</evidence>
<proteinExistence type="predicted"/>
<protein>
    <submittedName>
        <fullName evidence="2">CUB domain-containing protein</fullName>
    </submittedName>
</protein>
<sequence length="765" mass="84647">LGTGGSSTPVPSSTTTDILSSTTTAYRLNSCPSSLYNKPTGILTSTNYPQNYLNYLDCYYQINAAVGERILLTINDFVTQSGYDYLQIYGERTSLKRLTGRLTNLGQSYNFVSASNYMGLQFHSDSSIVAKGWSATYISKSFPSVQYINTTTDVKYKGWQISWTPQLVANLGTGGSSTPVPSSTTTDILSSTTTAYRLNSCPSSLYNKPTGILTSTNYPQNYLNYLDCYYQINAAVGERILLTINDFVTQSGYDYLQIYGERTSLKRLTGRLTNLGQSYNFVSASNYMGLQFHSDSSIVAKGWSATYVSKSFPSVQYINTTTGLLTNLNLPQNFANNTDYSYIIRVPMYSQINLQISNFECVGTVLTIFDGPLKQSLILGTLTGNAVYSSPIEYSSNYNYLSFSIKQVSGSIDNCALSLSWNTQKISGLCGTASFTQPKGIISSPGFDGNYPNNVNCVMQITVPQTKRISITMDSFITEQNSDYLAIYDGEDTNFPLIGKYTGDLSSQLSSLSFTSYKNVLTLVFYSDYAINAQGWQLHYETIDATKSITYYTNEGRINSNNFPLNYNVHDTEVYVIQNLYGYPIDFTVDSFSLASGSSLAFYDGGIQNRNLISSLSGSQTSPTIVTTSTSQVLVYFAAQSNDVSRGFSFTWNTTDADPTCPRKLYQDRFGEITSPNYPNAYSNNQDCYYYIIVEPGKRIELDFIAFNTESGFDILSIYDGPDTTSTPFYTSSGILQRSSPSAQIKSSSNVMTLWFHSDRSNVAT</sequence>
<accession>A0AC35TJA2</accession>
<dbReference type="Proteomes" id="UP000095286">
    <property type="component" value="Unplaced"/>
</dbReference>